<evidence type="ECO:0000256" key="1">
    <source>
        <dbReference type="ARBA" id="ARBA00003907"/>
    </source>
</evidence>
<dbReference type="Gene3D" id="3.40.50.150">
    <property type="entry name" value="Vaccinia Virus protein VP39"/>
    <property type="match status" value="1"/>
</dbReference>
<dbReference type="InterPro" id="IPR007213">
    <property type="entry name" value="Ppm1/Ppm2/Tcmp"/>
</dbReference>
<dbReference type="GeneID" id="75179941"/>
<dbReference type="Pfam" id="PF04072">
    <property type="entry name" value="LCM"/>
    <property type="match status" value="1"/>
</dbReference>
<dbReference type="InterPro" id="IPR011610">
    <property type="entry name" value="SAM_mthyl_Trfase_ML2640-like"/>
</dbReference>
<evidence type="ECO:0000256" key="4">
    <source>
        <dbReference type="ARBA" id="ARBA00022679"/>
    </source>
</evidence>
<dbReference type="EMBL" id="RCIY01000040">
    <property type="protein sequence ID" value="TGG86106.1"/>
    <property type="molecule type" value="Genomic_DNA"/>
</dbReference>
<evidence type="ECO:0000256" key="2">
    <source>
        <dbReference type="ARBA" id="ARBA00008138"/>
    </source>
</evidence>
<evidence type="ECO:0000256" key="3">
    <source>
        <dbReference type="ARBA" id="ARBA00022603"/>
    </source>
</evidence>
<protein>
    <recommendedName>
        <fullName evidence="6">S-adenosyl-L-methionine-dependent methyltransferase</fullName>
        <ecNumber evidence="6">2.1.1.-</ecNumber>
    </recommendedName>
</protein>
<organism evidence="7 8">
    <name type="scientific">Streptomyces albus</name>
    <dbReference type="NCBI Taxonomy" id="1888"/>
    <lineage>
        <taxon>Bacteria</taxon>
        <taxon>Bacillati</taxon>
        <taxon>Actinomycetota</taxon>
        <taxon>Actinomycetes</taxon>
        <taxon>Kitasatosporales</taxon>
        <taxon>Streptomycetaceae</taxon>
        <taxon>Streptomyces</taxon>
    </lineage>
</organism>
<dbReference type="GO" id="GO:0008168">
    <property type="term" value="F:methyltransferase activity"/>
    <property type="evidence" value="ECO:0007669"/>
    <property type="project" value="UniProtKB-UniRule"/>
</dbReference>
<dbReference type="EC" id="2.1.1.-" evidence="6"/>
<proteinExistence type="inferred from homology"/>
<accession>A0A6C1CBA7</accession>
<dbReference type="AlphaFoldDB" id="A0A6C1CBA7"/>
<evidence type="ECO:0000313" key="7">
    <source>
        <dbReference type="EMBL" id="TGG86106.1"/>
    </source>
</evidence>
<sequence>MSAAARAAHLLVDDAPSIFVDTLAQTFLGERAEELLGYHRAYGSYPVLAGARSTAVTRSRYTEDRLSELIGRGLDQYVILGAGLDSFAYRSALADRIRVFEVDKPATQCWKRAVLSETDTKVPPSAVFVPVDFEKESADSLAGHLVRAGFDPARPALISWLGVTMYLTPEAIGQTLSVVSGFAPGTELIVEHLLPAGLRDAAGQSYAELVMAAAAEQGEPWRTFLGIEEMDALLLGHGLRPVEYVRQRETVDASEWERTDALRPFELSVLARASVPSRRL</sequence>
<comment type="caution">
    <text evidence="7">The sequence shown here is derived from an EMBL/GenBank/DDBJ whole genome shotgun (WGS) entry which is preliminary data.</text>
</comment>
<comment type="function">
    <text evidence="1 6">Exhibits S-adenosyl-L-methionine-dependent methyltransferase activity.</text>
</comment>
<dbReference type="RefSeq" id="WP_031027640.1">
    <property type="nucleotide sequence ID" value="NZ_BBQG01000014.1"/>
</dbReference>
<evidence type="ECO:0000313" key="8">
    <source>
        <dbReference type="Proteomes" id="UP000298111"/>
    </source>
</evidence>
<dbReference type="NCBIfam" id="TIGR00027">
    <property type="entry name" value="mthyl_TIGR00027"/>
    <property type="match status" value="1"/>
</dbReference>
<evidence type="ECO:0000256" key="6">
    <source>
        <dbReference type="RuleBase" id="RU362030"/>
    </source>
</evidence>
<keyword evidence="4 7" id="KW-0808">Transferase</keyword>
<name>A0A6C1CBA7_9ACTN</name>
<evidence type="ECO:0000256" key="5">
    <source>
        <dbReference type="ARBA" id="ARBA00022691"/>
    </source>
</evidence>
<dbReference type="SUPFAM" id="SSF53335">
    <property type="entry name" value="S-adenosyl-L-methionine-dependent methyltransferases"/>
    <property type="match status" value="1"/>
</dbReference>
<comment type="similarity">
    <text evidence="2 6">Belongs to the UPF0677 family.</text>
</comment>
<dbReference type="PANTHER" id="PTHR43619">
    <property type="entry name" value="S-ADENOSYL-L-METHIONINE-DEPENDENT METHYLTRANSFERASE YKTD-RELATED"/>
    <property type="match status" value="1"/>
</dbReference>
<dbReference type="GO" id="GO:0032259">
    <property type="term" value="P:methylation"/>
    <property type="evidence" value="ECO:0007669"/>
    <property type="project" value="UniProtKB-KW"/>
</dbReference>
<dbReference type="Proteomes" id="UP000298111">
    <property type="component" value="Unassembled WGS sequence"/>
</dbReference>
<keyword evidence="3 6" id="KW-0489">Methyltransferase</keyword>
<keyword evidence="5 6" id="KW-0949">S-adenosyl-L-methionine</keyword>
<dbReference type="PANTHER" id="PTHR43619:SF2">
    <property type="entry name" value="S-ADENOSYL-L-METHIONINE-DEPENDENT METHYLTRANSFERASES SUPERFAMILY PROTEIN"/>
    <property type="match status" value="1"/>
</dbReference>
<reference evidence="7 8" key="1">
    <citation type="submission" date="2018-10" db="EMBL/GenBank/DDBJ databases">
        <title>Isolation of pseudouridimycin from Streptomyces albus DSM 40763.</title>
        <authorList>
            <person name="Rosenqvist P."/>
            <person name="Metsae-Ketelae M."/>
            <person name="Virta P."/>
        </authorList>
    </citation>
    <scope>NUCLEOTIDE SEQUENCE [LARGE SCALE GENOMIC DNA]</scope>
    <source>
        <strain evidence="7 8">DSM 40763</strain>
    </source>
</reference>
<dbReference type="InterPro" id="IPR029063">
    <property type="entry name" value="SAM-dependent_MTases_sf"/>
</dbReference>
<gene>
    <name evidence="7" type="ORF">D8771_06760</name>
</gene>